<gene>
    <name evidence="2" type="ORF">Verru16b_03474</name>
</gene>
<feature type="chain" id="PRO_5009105433" description="DUF3160 domain-containing protein" evidence="1">
    <location>
        <begin position="27"/>
        <end position="550"/>
    </location>
</feature>
<dbReference type="KEGG" id="obg:Verru16b_03474"/>
<proteinExistence type="predicted"/>
<evidence type="ECO:0000313" key="3">
    <source>
        <dbReference type="Proteomes" id="UP000095228"/>
    </source>
</evidence>
<evidence type="ECO:0000313" key="2">
    <source>
        <dbReference type="EMBL" id="AOS46370.1"/>
    </source>
</evidence>
<protein>
    <recommendedName>
        <fullName evidence="4">DUF3160 domain-containing protein</fullName>
    </recommendedName>
</protein>
<evidence type="ECO:0000256" key="1">
    <source>
        <dbReference type="SAM" id="SignalP"/>
    </source>
</evidence>
<evidence type="ECO:0008006" key="4">
    <source>
        <dbReference type="Google" id="ProtNLM"/>
    </source>
</evidence>
<organism evidence="2 3">
    <name type="scientific">Lacunisphaera limnophila</name>
    <dbReference type="NCBI Taxonomy" id="1838286"/>
    <lineage>
        <taxon>Bacteria</taxon>
        <taxon>Pseudomonadati</taxon>
        <taxon>Verrucomicrobiota</taxon>
        <taxon>Opitutia</taxon>
        <taxon>Opitutales</taxon>
        <taxon>Opitutaceae</taxon>
        <taxon>Lacunisphaera</taxon>
    </lineage>
</organism>
<dbReference type="OrthoDB" id="182499at2"/>
<reference evidence="2 3" key="1">
    <citation type="submission" date="2016-06" db="EMBL/GenBank/DDBJ databases">
        <title>Three novel species with peptidoglycan cell walls form the new genus Lacunisphaera gen. nov. in the family Opitutaceae of the verrucomicrobial subdivision 4.</title>
        <authorList>
            <person name="Rast P."/>
            <person name="Gloeckner I."/>
            <person name="Jogler M."/>
            <person name="Boedeker C."/>
            <person name="Jeske O."/>
            <person name="Wiegand S."/>
            <person name="Reinhardt R."/>
            <person name="Schumann P."/>
            <person name="Rohde M."/>
            <person name="Spring S."/>
            <person name="Gloeckner F.O."/>
            <person name="Jogler C."/>
        </authorList>
    </citation>
    <scope>NUCLEOTIDE SEQUENCE [LARGE SCALE GENOMIC DNA]</scope>
    <source>
        <strain evidence="2 3">IG16b</strain>
    </source>
</reference>
<feature type="signal peptide" evidence="1">
    <location>
        <begin position="1"/>
        <end position="26"/>
    </location>
</feature>
<dbReference type="RefSeq" id="WP_069963429.1">
    <property type="nucleotide sequence ID" value="NZ_CP016094.1"/>
</dbReference>
<dbReference type="AlphaFoldDB" id="A0A1D8AZQ3"/>
<name>A0A1D8AZQ3_9BACT</name>
<dbReference type="STRING" id="1838286.Verru16b_03474"/>
<keyword evidence="1" id="KW-0732">Signal</keyword>
<keyword evidence="3" id="KW-1185">Reference proteome</keyword>
<dbReference type="EMBL" id="CP016094">
    <property type="protein sequence ID" value="AOS46370.1"/>
    <property type="molecule type" value="Genomic_DNA"/>
</dbReference>
<accession>A0A1D8AZQ3</accession>
<dbReference type="Proteomes" id="UP000095228">
    <property type="component" value="Chromosome"/>
</dbReference>
<sequence length="550" mass="61503">MIPSHRRSVFRLLAVFLAGACQAPGAAPEAQTEMSVQLPPFIVESTIGPTWRYTEIPRFEILSRCNDVTTERLALAFHRANQLLELVLPERFQLTLDVPQALIFYDEKLWPVAEQQAVAAMLQAHPPARPDGVPSPGAPPRVRLEPMTGAKLLAADADRPVAAGNAFFSNLMLTDADAIVTFALVSEATIDPQRSYLTSAYVSNLLQNRIPSLPDWFTAGFMRLYDRMEFADNTVTTRPLRWEMPQSPTAKAKSPPSELELRLPLGSFLGGDAPAADLGPWLEQAELLVAWGLDPAQGRAEAFWRWLDRLSREPATEALFRECISLDYTAATRSILAYSVNHRGLRWVLPEERSRPPSFPLEDATARQIARLKGEWERLEARYVRKNRPALEEQYTALARRTLRKPYDRGDRDPRLVASLGLLELEADDVAAAKALLEEAVAGGVVRPRVYYALARLRYDALFGRSTRNDGKYTTEQTDPILQPLLQATRQAPPLSAVYELMAHVYLNRVEPPTAEELEVLAQGTRYFSRNSGLVRQVAALQGAANKMRR</sequence>